<organism evidence="1">
    <name type="scientific">Arundo donax</name>
    <name type="common">Giant reed</name>
    <name type="synonym">Donax arundinaceus</name>
    <dbReference type="NCBI Taxonomy" id="35708"/>
    <lineage>
        <taxon>Eukaryota</taxon>
        <taxon>Viridiplantae</taxon>
        <taxon>Streptophyta</taxon>
        <taxon>Embryophyta</taxon>
        <taxon>Tracheophyta</taxon>
        <taxon>Spermatophyta</taxon>
        <taxon>Magnoliopsida</taxon>
        <taxon>Liliopsida</taxon>
        <taxon>Poales</taxon>
        <taxon>Poaceae</taxon>
        <taxon>PACMAD clade</taxon>
        <taxon>Arundinoideae</taxon>
        <taxon>Arundineae</taxon>
        <taxon>Arundo</taxon>
    </lineage>
</organism>
<reference evidence="1" key="2">
    <citation type="journal article" date="2015" name="Data Brief">
        <title>Shoot transcriptome of the giant reed, Arundo donax.</title>
        <authorList>
            <person name="Barrero R.A."/>
            <person name="Guerrero F.D."/>
            <person name="Moolhuijzen P."/>
            <person name="Goolsby J.A."/>
            <person name="Tidwell J."/>
            <person name="Bellgard S.E."/>
            <person name="Bellgard M.I."/>
        </authorList>
    </citation>
    <scope>NUCLEOTIDE SEQUENCE</scope>
    <source>
        <tissue evidence="1">Shoot tissue taken approximately 20 cm above the soil surface</tissue>
    </source>
</reference>
<sequence length="68" mass="7999">MPLSRMVSLESSKLMRLAKWSPRHCSTCKYNRKKLYEPVTNIAVYKYQSRILSQLFHNYSRMALGLSS</sequence>
<protein>
    <submittedName>
        <fullName evidence="1">Uncharacterized protein</fullName>
    </submittedName>
</protein>
<dbReference type="AlphaFoldDB" id="A0A0A9GBN9"/>
<evidence type="ECO:0000313" key="1">
    <source>
        <dbReference type="EMBL" id="JAE20869.1"/>
    </source>
</evidence>
<proteinExistence type="predicted"/>
<dbReference type="EMBL" id="GBRH01177027">
    <property type="protein sequence ID" value="JAE20869.1"/>
    <property type="molecule type" value="Transcribed_RNA"/>
</dbReference>
<accession>A0A0A9GBN9</accession>
<reference evidence="1" key="1">
    <citation type="submission" date="2014-09" db="EMBL/GenBank/DDBJ databases">
        <authorList>
            <person name="Magalhaes I.L.F."/>
            <person name="Oliveira U."/>
            <person name="Santos F.R."/>
            <person name="Vidigal T.H.D.A."/>
            <person name="Brescovit A.D."/>
            <person name="Santos A.J."/>
        </authorList>
    </citation>
    <scope>NUCLEOTIDE SEQUENCE</scope>
    <source>
        <tissue evidence="1">Shoot tissue taken approximately 20 cm above the soil surface</tissue>
    </source>
</reference>
<name>A0A0A9GBN9_ARUDO</name>